<dbReference type="Proteomes" id="UP001148838">
    <property type="component" value="Unassembled WGS sequence"/>
</dbReference>
<dbReference type="InterPro" id="IPR006578">
    <property type="entry name" value="MADF-dom"/>
</dbReference>
<proteinExistence type="predicted"/>
<gene>
    <name evidence="2" type="ORF">ANN_00263</name>
</gene>
<dbReference type="Pfam" id="PF10545">
    <property type="entry name" value="MADF_DNA_bdg"/>
    <property type="match status" value="1"/>
</dbReference>
<comment type="caution">
    <text evidence="2">The sequence shown here is derived from an EMBL/GenBank/DDBJ whole genome shotgun (WGS) entry which is preliminary data.</text>
</comment>
<evidence type="ECO:0000259" key="1">
    <source>
        <dbReference type="Pfam" id="PF10545"/>
    </source>
</evidence>
<feature type="domain" description="MADF" evidence="1">
    <location>
        <begin position="53"/>
        <end position="91"/>
    </location>
</feature>
<accession>A0ABQ8TQF7</accession>
<evidence type="ECO:0000313" key="2">
    <source>
        <dbReference type="EMBL" id="KAJ4448872.1"/>
    </source>
</evidence>
<protein>
    <recommendedName>
        <fullName evidence="1">MADF domain-containing protein</fullName>
    </recommendedName>
</protein>
<dbReference type="EMBL" id="JAJSOF020000003">
    <property type="protein sequence ID" value="KAJ4448872.1"/>
    <property type="molecule type" value="Genomic_DNA"/>
</dbReference>
<organism evidence="2 3">
    <name type="scientific">Periplaneta americana</name>
    <name type="common">American cockroach</name>
    <name type="synonym">Blatta americana</name>
    <dbReference type="NCBI Taxonomy" id="6978"/>
    <lineage>
        <taxon>Eukaryota</taxon>
        <taxon>Metazoa</taxon>
        <taxon>Ecdysozoa</taxon>
        <taxon>Arthropoda</taxon>
        <taxon>Hexapoda</taxon>
        <taxon>Insecta</taxon>
        <taxon>Pterygota</taxon>
        <taxon>Neoptera</taxon>
        <taxon>Polyneoptera</taxon>
        <taxon>Dictyoptera</taxon>
        <taxon>Blattodea</taxon>
        <taxon>Blattoidea</taxon>
        <taxon>Blattidae</taxon>
        <taxon>Blattinae</taxon>
        <taxon>Periplaneta</taxon>
    </lineage>
</organism>
<sequence length="184" mass="21065">MDLREVGYDDRDWINLAQDRDRWRAYQEDRDMTYALFCSVLCIMEQVLFDEILILSVEENPHVYDKRRGSYKDEKMKENTWLSIAASLNTDHVDHSQISTLSSSILAADGTGIMAQINCRPERFCVGLVGSVGIALAFYARGCGFDSGPCRWHLSVLKCDRLMSVDLLASKRLLRDNTPAHRQR</sequence>
<reference evidence="2 3" key="1">
    <citation type="journal article" date="2022" name="Allergy">
        <title>Genome assembly and annotation of Periplaneta americana reveal a comprehensive cockroach allergen profile.</title>
        <authorList>
            <person name="Wang L."/>
            <person name="Xiong Q."/>
            <person name="Saelim N."/>
            <person name="Wang L."/>
            <person name="Nong W."/>
            <person name="Wan A.T."/>
            <person name="Shi M."/>
            <person name="Liu X."/>
            <person name="Cao Q."/>
            <person name="Hui J.H.L."/>
            <person name="Sookrung N."/>
            <person name="Leung T.F."/>
            <person name="Tungtrongchitr A."/>
            <person name="Tsui S.K.W."/>
        </authorList>
    </citation>
    <scope>NUCLEOTIDE SEQUENCE [LARGE SCALE GENOMIC DNA]</scope>
    <source>
        <strain evidence="2">PWHHKU_190912</strain>
    </source>
</reference>
<keyword evidence="3" id="KW-1185">Reference proteome</keyword>
<evidence type="ECO:0000313" key="3">
    <source>
        <dbReference type="Proteomes" id="UP001148838"/>
    </source>
</evidence>
<name>A0ABQ8TQF7_PERAM</name>